<dbReference type="EMBL" id="FMSV02000127">
    <property type="protein sequence ID" value="SEH04886.1"/>
    <property type="molecule type" value="Genomic_DNA"/>
</dbReference>
<gene>
    <name evidence="3" type="ORF">MBHS_00738</name>
</gene>
<organism evidence="3 4">
    <name type="scientific">Candidatus Venteria ishoeyi</name>
    <dbReference type="NCBI Taxonomy" id="1899563"/>
    <lineage>
        <taxon>Bacteria</taxon>
        <taxon>Pseudomonadati</taxon>
        <taxon>Pseudomonadota</taxon>
        <taxon>Gammaproteobacteria</taxon>
        <taxon>Thiotrichales</taxon>
        <taxon>Thiotrichaceae</taxon>
        <taxon>Venteria</taxon>
    </lineage>
</organism>
<protein>
    <submittedName>
        <fullName evidence="3">FHA domain protein</fullName>
    </submittedName>
</protein>
<dbReference type="AlphaFoldDB" id="A0A1H6F750"/>
<name>A0A1H6F750_9GAMM</name>
<dbReference type="RefSeq" id="WP_177428197.1">
    <property type="nucleotide sequence ID" value="NZ_FMSV02000127.1"/>
</dbReference>
<dbReference type="InterPro" id="IPR008984">
    <property type="entry name" value="SMAD_FHA_dom_sf"/>
</dbReference>
<keyword evidence="4" id="KW-1185">Reference proteome</keyword>
<reference evidence="3 4" key="1">
    <citation type="submission" date="2016-10" db="EMBL/GenBank/DDBJ databases">
        <authorList>
            <person name="de Groot N.N."/>
        </authorList>
    </citation>
    <scope>NUCLEOTIDE SEQUENCE [LARGE SCALE GENOMIC DNA]</scope>
    <source>
        <strain evidence="3">MBHS1</strain>
    </source>
</reference>
<evidence type="ECO:0000259" key="2">
    <source>
        <dbReference type="PROSITE" id="PS50006"/>
    </source>
</evidence>
<dbReference type="Pfam" id="PF00498">
    <property type="entry name" value="FHA"/>
    <property type="match status" value="1"/>
</dbReference>
<feature type="domain" description="FHA" evidence="2">
    <location>
        <begin position="4"/>
        <end position="53"/>
    </location>
</feature>
<evidence type="ECO:0000313" key="4">
    <source>
        <dbReference type="Proteomes" id="UP000236724"/>
    </source>
</evidence>
<sequence>MKTYLIGRGKTLDKKADIILPNADMSVGRIHAKLTITDDNQYCLVNLSSNGLFCKKPQPRGWVSFNKGYIALDEQISFGNQYKTTLRNLLKLIPQTTPQNIEKKPQPPKRHPSPSPQPMSTIVARNPKTGEIIHSKPNRKN</sequence>
<evidence type="ECO:0000256" key="1">
    <source>
        <dbReference type="SAM" id="MobiDB-lite"/>
    </source>
</evidence>
<dbReference type="Proteomes" id="UP000236724">
    <property type="component" value="Unassembled WGS sequence"/>
</dbReference>
<dbReference type="InterPro" id="IPR000253">
    <property type="entry name" value="FHA_dom"/>
</dbReference>
<dbReference type="SUPFAM" id="SSF49879">
    <property type="entry name" value="SMAD/FHA domain"/>
    <property type="match status" value="1"/>
</dbReference>
<dbReference type="PROSITE" id="PS50006">
    <property type="entry name" value="FHA_DOMAIN"/>
    <property type="match status" value="1"/>
</dbReference>
<accession>A0A1H6F750</accession>
<evidence type="ECO:0000313" key="3">
    <source>
        <dbReference type="EMBL" id="SEH04886.1"/>
    </source>
</evidence>
<feature type="region of interest" description="Disordered" evidence="1">
    <location>
        <begin position="95"/>
        <end position="141"/>
    </location>
</feature>
<dbReference type="Gene3D" id="2.60.200.20">
    <property type="match status" value="1"/>
</dbReference>
<proteinExistence type="predicted"/>